<dbReference type="PANTHER" id="PTHR46796">
    <property type="entry name" value="HTH-TYPE TRANSCRIPTIONAL ACTIVATOR RHAS-RELATED"/>
    <property type="match status" value="1"/>
</dbReference>
<dbReference type="GO" id="GO:0043565">
    <property type="term" value="F:sequence-specific DNA binding"/>
    <property type="evidence" value="ECO:0007669"/>
    <property type="project" value="InterPro"/>
</dbReference>
<dbReference type="PROSITE" id="PS01124">
    <property type="entry name" value="HTH_ARAC_FAMILY_2"/>
    <property type="match status" value="1"/>
</dbReference>
<organism evidence="5 7">
    <name type="scientific">Microbacterium azadirachtae</name>
    <dbReference type="NCBI Taxonomy" id="582680"/>
    <lineage>
        <taxon>Bacteria</taxon>
        <taxon>Bacillati</taxon>
        <taxon>Actinomycetota</taxon>
        <taxon>Actinomycetes</taxon>
        <taxon>Micrococcales</taxon>
        <taxon>Microbacteriaceae</taxon>
        <taxon>Microbacterium</taxon>
    </lineage>
</organism>
<reference evidence="5 7" key="1">
    <citation type="submission" date="2015-02" db="EMBL/GenBank/DDBJ databases">
        <title>Draft genome sequences of ten Microbacterium spp. with emphasis on heavy metal contaminated environments.</title>
        <authorList>
            <person name="Corretto E."/>
        </authorList>
    </citation>
    <scope>NUCLEOTIDE SEQUENCE [LARGE SCALE GENOMIC DNA]</scope>
    <source>
        <strain evidence="5 7">DSM 23848</strain>
    </source>
</reference>
<protein>
    <submittedName>
        <fullName evidence="6">AraC-like ligand binding domain-containing protein</fullName>
    </submittedName>
    <submittedName>
        <fullName evidence="5">HTH-type transcriptional activator Btr</fullName>
    </submittedName>
</protein>
<dbReference type="SMART" id="SM00342">
    <property type="entry name" value="HTH_ARAC"/>
    <property type="match status" value="1"/>
</dbReference>
<dbReference type="RefSeq" id="WP_082072276.1">
    <property type="nucleotide sequence ID" value="NZ_FNGQ01000001.1"/>
</dbReference>
<dbReference type="Proteomes" id="UP000033448">
    <property type="component" value="Unassembled WGS sequence"/>
</dbReference>
<dbReference type="PATRIC" id="fig|582680.7.peg.1797"/>
<dbReference type="InterPro" id="IPR014710">
    <property type="entry name" value="RmlC-like_jellyroll"/>
</dbReference>
<accession>A0A0F0KTP1</accession>
<evidence type="ECO:0000313" key="6">
    <source>
        <dbReference type="EMBL" id="SFR37479.1"/>
    </source>
</evidence>
<gene>
    <name evidence="5" type="primary">btr</name>
    <name evidence="5" type="ORF">RL72_01753</name>
    <name evidence="6" type="ORF">SAMN04488591_0783</name>
</gene>
<evidence type="ECO:0000313" key="8">
    <source>
        <dbReference type="Proteomes" id="UP000198877"/>
    </source>
</evidence>
<evidence type="ECO:0000256" key="3">
    <source>
        <dbReference type="ARBA" id="ARBA00023163"/>
    </source>
</evidence>
<dbReference type="Pfam" id="PF12833">
    <property type="entry name" value="HTH_18"/>
    <property type="match status" value="1"/>
</dbReference>
<reference evidence="6" key="3">
    <citation type="submission" date="2016-10" db="EMBL/GenBank/DDBJ databases">
        <authorList>
            <person name="de Groot N.N."/>
        </authorList>
    </citation>
    <scope>NUCLEOTIDE SEQUENCE [LARGE SCALE GENOMIC DNA]</scope>
    <source>
        <strain evidence="6">CL127</strain>
    </source>
</reference>
<dbReference type="OrthoDB" id="3186094at2"/>
<dbReference type="InterPro" id="IPR003313">
    <property type="entry name" value="AraC-bd"/>
</dbReference>
<feature type="domain" description="HTH araC/xylS-type" evidence="4">
    <location>
        <begin position="185"/>
        <end position="283"/>
    </location>
</feature>
<keyword evidence="7" id="KW-1185">Reference proteome</keyword>
<keyword evidence="3" id="KW-0804">Transcription</keyword>
<dbReference type="EMBL" id="FOYR01000001">
    <property type="protein sequence ID" value="SFR37479.1"/>
    <property type="molecule type" value="Genomic_DNA"/>
</dbReference>
<dbReference type="EMBL" id="JYIT01000074">
    <property type="protein sequence ID" value="KJL24262.1"/>
    <property type="molecule type" value="Genomic_DNA"/>
</dbReference>
<evidence type="ECO:0000256" key="2">
    <source>
        <dbReference type="ARBA" id="ARBA00023125"/>
    </source>
</evidence>
<keyword evidence="2" id="KW-0238">DNA-binding</keyword>
<dbReference type="Pfam" id="PF02311">
    <property type="entry name" value="AraC_binding"/>
    <property type="match status" value="1"/>
</dbReference>
<evidence type="ECO:0000313" key="5">
    <source>
        <dbReference type="EMBL" id="KJL24262.1"/>
    </source>
</evidence>
<dbReference type="InterPro" id="IPR009057">
    <property type="entry name" value="Homeodomain-like_sf"/>
</dbReference>
<dbReference type="AlphaFoldDB" id="A0A0F0KTP1"/>
<dbReference type="PRINTS" id="PR00032">
    <property type="entry name" value="HTHARAC"/>
</dbReference>
<dbReference type="InterPro" id="IPR037923">
    <property type="entry name" value="HTH-like"/>
</dbReference>
<dbReference type="Gene3D" id="1.10.10.60">
    <property type="entry name" value="Homeodomain-like"/>
    <property type="match status" value="2"/>
</dbReference>
<sequence>MQAAQQRYSRAFLLGQETIAVRADHHDLPRDVAAHDHDFYEIAIVTAGEGRHHTAGGEAVVRAGSALLIPPNQWHRYSECKSVAVYDCFIGPEVFERELSLIVDDTPLITALARGPFPSPQRVDLDEERLAVAVSQLDALGDTFRGARLTALAHLLMLIDVLAETWAPTGPCSRRSAGHLHPAVAEAATLLETSPQFPWTLAELAATVNVERTHLVRLFQKELGTPPIAYMRQLRQQAAARLLVQTRLPISEIGTQVGWDDPAHFARQFKASFGLSPSAYRGRARSGASAHR</sequence>
<keyword evidence="1" id="KW-0805">Transcription regulation</keyword>
<dbReference type="InterPro" id="IPR018060">
    <property type="entry name" value="HTH_AraC"/>
</dbReference>
<dbReference type="InterPro" id="IPR020449">
    <property type="entry name" value="Tscrpt_reg_AraC-type_HTH"/>
</dbReference>
<dbReference type="Gene3D" id="2.60.120.10">
    <property type="entry name" value="Jelly Rolls"/>
    <property type="match status" value="1"/>
</dbReference>
<dbReference type="Proteomes" id="UP000198877">
    <property type="component" value="Unassembled WGS sequence"/>
</dbReference>
<proteinExistence type="predicted"/>
<dbReference type="SUPFAM" id="SSF51215">
    <property type="entry name" value="Regulatory protein AraC"/>
    <property type="match status" value="1"/>
</dbReference>
<reference evidence="8" key="2">
    <citation type="submission" date="2016-10" db="EMBL/GenBank/DDBJ databases">
        <authorList>
            <person name="Varghese N."/>
            <person name="Submissions S."/>
        </authorList>
    </citation>
    <scope>NUCLEOTIDE SEQUENCE [LARGE SCALE GENOMIC DNA]</scope>
    <source>
        <strain evidence="8">CL127</strain>
    </source>
</reference>
<evidence type="ECO:0000256" key="1">
    <source>
        <dbReference type="ARBA" id="ARBA00023015"/>
    </source>
</evidence>
<accession>A0A1I6G5K4</accession>
<dbReference type="InterPro" id="IPR050204">
    <property type="entry name" value="AraC_XylS_family_regulators"/>
</dbReference>
<dbReference type="GO" id="GO:0003700">
    <property type="term" value="F:DNA-binding transcription factor activity"/>
    <property type="evidence" value="ECO:0007669"/>
    <property type="project" value="InterPro"/>
</dbReference>
<evidence type="ECO:0000259" key="4">
    <source>
        <dbReference type="PROSITE" id="PS01124"/>
    </source>
</evidence>
<name>A0A0F0KTP1_9MICO</name>
<dbReference type="SUPFAM" id="SSF46689">
    <property type="entry name" value="Homeodomain-like"/>
    <property type="match status" value="2"/>
</dbReference>
<evidence type="ECO:0000313" key="7">
    <source>
        <dbReference type="Proteomes" id="UP000033448"/>
    </source>
</evidence>